<dbReference type="InterPro" id="IPR024185">
    <property type="entry name" value="FTHF_cligase-like_sf"/>
</dbReference>
<dbReference type="PANTHER" id="PTHR43682">
    <property type="entry name" value="LACTATE UTILIZATION PROTEIN C"/>
    <property type="match status" value="1"/>
</dbReference>
<dbReference type="OrthoDB" id="9794157at2"/>
<dbReference type="Proteomes" id="UP000308181">
    <property type="component" value="Unassembled WGS sequence"/>
</dbReference>
<dbReference type="Pfam" id="PF02589">
    <property type="entry name" value="LUD_dom"/>
    <property type="match status" value="1"/>
</dbReference>
<gene>
    <name evidence="2" type="ORF">FA046_13940</name>
</gene>
<feature type="domain" description="LUD" evidence="1">
    <location>
        <begin position="95"/>
        <end position="194"/>
    </location>
</feature>
<dbReference type="InterPro" id="IPR037171">
    <property type="entry name" value="NagB/RpiA_transferase-like"/>
</dbReference>
<proteinExistence type="predicted"/>
<dbReference type="RefSeq" id="WP_136827258.1">
    <property type="nucleotide sequence ID" value="NZ_SWBP01000005.1"/>
</dbReference>
<comment type="caution">
    <text evidence="2">The sequence shown here is derived from an EMBL/GenBank/DDBJ whole genome shotgun (WGS) entry which is preliminary data.</text>
</comment>
<dbReference type="PANTHER" id="PTHR43682:SF1">
    <property type="entry name" value="LACTATE UTILIZATION PROTEIN C"/>
    <property type="match status" value="1"/>
</dbReference>
<evidence type="ECO:0000259" key="1">
    <source>
        <dbReference type="Pfam" id="PF02589"/>
    </source>
</evidence>
<reference evidence="2 3" key="1">
    <citation type="submission" date="2019-04" db="EMBL/GenBank/DDBJ databases">
        <title>Pedobacter sp. AR-3-17 sp. nov., isolated from Arctic soil.</title>
        <authorList>
            <person name="Dahal R.H."/>
            <person name="Kim D.-U."/>
        </authorList>
    </citation>
    <scope>NUCLEOTIDE SEQUENCE [LARGE SCALE GENOMIC DNA]</scope>
    <source>
        <strain evidence="2 3">AR-3-17</strain>
    </source>
</reference>
<evidence type="ECO:0000313" key="2">
    <source>
        <dbReference type="EMBL" id="TKB96390.1"/>
    </source>
</evidence>
<dbReference type="Gene3D" id="3.40.50.10420">
    <property type="entry name" value="NagB/RpiA/CoA transferase-like"/>
    <property type="match status" value="1"/>
</dbReference>
<evidence type="ECO:0000313" key="3">
    <source>
        <dbReference type="Proteomes" id="UP000308181"/>
    </source>
</evidence>
<name>A0A4U1C0D7_9SPHI</name>
<dbReference type="AlphaFoldDB" id="A0A4U1C0D7"/>
<dbReference type="EMBL" id="SWBP01000005">
    <property type="protein sequence ID" value="TKB96390.1"/>
    <property type="molecule type" value="Genomic_DNA"/>
</dbReference>
<dbReference type="InterPro" id="IPR003741">
    <property type="entry name" value="LUD_dom"/>
</dbReference>
<sequence>MMSREQILHAVKMNQPEELALPNLDSFFENQTQGDIAEFTSVLQGIGALVLQVRNHQEMINTLKAQFKIGEVRVVSPLESLREIAEPFIGDDPHQLANAELVILPSHFAVAENGACWLSDALCSERVLPFITQHLVLTVNKEDIVPTMHEAYARIGKADYGFGTFIAGPSKTADIAQSLVLGAHGPRSLIVFII</sequence>
<dbReference type="SUPFAM" id="SSF100950">
    <property type="entry name" value="NagB/RpiA/CoA transferase-like"/>
    <property type="match status" value="1"/>
</dbReference>
<accession>A0A4U1C0D7</accession>
<organism evidence="2 3">
    <name type="scientific">Pedobacter cryophilus</name>
    <dbReference type="NCBI Taxonomy" id="2571271"/>
    <lineage>
        <taxon>Bacteria</taxon>
        <taxon>Pseudomonadati</taxon>
        <taxon>Bacteroidota</taxon>
        <taxon>Sphingobacteriia</taxon>
        <taxon>Sphingobacteriales</taxon>
        <taxon>Sphingobacteriaceae</taxon>
        <taxon>Pedobacter</taxon>
    </lineage>
</organism>
<protein>
    <recommendedName>
        <fullName evidence="1">LUD domain-containing protein</fullName>
    </recommendedName>
</protein>
<keyword evidence="3" id="KW-1185">Reference proteome</keyword>